<gene>
    <name evidence="3" type="primary">LOC105893770</name>
</gene>
<dbReference type="KEGG" id="char:105893770"/>
<dbReference type="PANTHER" id="PTHR46291">
    <property type="entry name" value="C2 DOMAIN-CONTAINING PROTEIN"/>
    <property type="match status" value="1"/>
</dbReference>
<dbReference type="InterPro" id="IPR043549">
    <property type="entry name" value="C2C4C/C2C4D"/>
</dbReference>
<name>A0A6P3VM51_CLUHA</name>
<dbReference type="OrthoDB" id="9947256at2759"/>
<evidence type="ECO:0000256" key="1">
    <source>
        <dbReference type="SAM" id="MobiDB-lite"/>
    </source>
</evidence>
<accession>A0A6P3VM51</accession>
<dbReference type="GeneID" id="105893770"/>
<feature type="region of interest" description="Disordered" evidence="1">
    <location>
        <begin position="175"/>
        <end position="245"/>
    </location>
</feature>
<dbReference type="RefSeq" id="XP_012675683.2">
    <property type="nucleotide sequence ID" value="XM_012820229.2"/>
</dbReference>
<dbReference type="Proteomes" id="UP000515152">
    <property type="component" value="Chromosome 19"/>
</dbReference>
<evidence type="ECO:0000313" key="2">
    <source>
        <dbReference type="Proteomes" id="UP000515152"/>
    </source>
</evidence>
<protein>
    <submittedName>
        <fullName evidence="3">C2 calcium-dependent domain-containing protein 4C-like</fullName>
    </submittedName>
</protein>
<sequence length="245" mass="26879">MFNFGATAQLLRPKTAKVVRGHIMPLTPERIPSFIIPPKLQIRSPRARHEDTDRTRLLSPDHRATLRRGDLSPSFVLSSRSPRFPKLSPVAGGSAGHVAAGRVSEDRTDLSTRAALGLEHVKKISTPYGFRTLAESPHVRRRESLFHGDRYSTCKVADPPSVSPCPVSAVNEQQDTGTRLPTCNGEMVSPFNALKSERSPRQSPNPTGVAKSSKDKLQLFLRNPRYGLKTLTPRRAAKGPSSTCS</sequence>
<reference evidence="3" key="1">
    <citation type="submission" date="2025-08" db="UniProtKB">
        <authorList>
            <consortium name="RefSeq"/>
        </authorList>
    </citation>
    <scope>IDENTIFICATION</scope>
</reference>
<dbReference type="AlphaFoldDB" id="A0A6P3VM51"/>
<dbReference type="PANTHER" id="PTHR46291:SF4">
    <property type="entry name" value="C2 CALCIUM-DEPENDENT DOMAIN-CONTAINING PROTEIN 4C-LIKE"/>
    <property type="match status" value="1"/>
</dbReference>
<proteinExistence type="predicted"/>
<keyword evidence="2" id="KW-1185">Reference proteome</keyword>
<evidence type="ECO:0000313" key="3">
    <source>
        <dbReference type="RefSeq" id="XP_012675683.2"/>
    </source>
</evidence>
<organism evidence="2 3">
    <name type="scientific">Clupea harengus</name>
    <name type="common">Atlantic herring</name>
    <dbReference type="NCBI Taxonomy" id="7950"/>
    <lineage>
        <taxon>Eukaryota</taxon>
        <taxon>Metazoa</taxon>
        <taxon>Chordata</taxon>
        <taxon>Craniata</taxon>
        <taxon>Vertebrata</taxon>
        <taxon>Euteleostomi</taxon>
        <taxon>Actinopterygii</taxon>
        <taxon>Neopterygii</taxon>
        <taxon>Teleostei</taxon>
        <taxon>Clupei</taxon>
        <taxon>Clupeiformes</taxon>
        <taxon>Clupeoidei</taxon>
        <taxon>Clupeidae</taxon>
        <taxon>Clupea</taxon>
    </lineage>
</organism>